<gene>
    <name evidence="1" type="ordered locus">Arcpr_1481</name>
</gene>
<dbReference type="AlphaFoldDB" id="D2REI4"/>
<dbReference type="Pfam" id="PF10934">
    <property type="entry name" value="Sheath_initiator"/>
    <property type="match status" value="1"/>
</dbReference>
<name>D2REI4_ARCPA</name>
<dbReference type="InterPro" id="IPR020288">
    <property type="entry name" value="Sheath_initiator"/>
</dbReference>
<dbReference type="STRING" id="572546.Arcpr_1481"/>
<accession>D2REI4</accession>
<dbReference type="eggNOG" id="arCOG13278">
    <property type="taxonomic scope" value="Archaea"/>
</dbReference>
<evidence type="ECO:0000313" key="2">
    <source>
        <dbReference type="Proteomes" id="UP000001901"/>
    </source>
</evidence>
<dbReference type="PaxDb" id="572546-Arcpr_1481"/>
<dbReference type="HOGENOM" id="CLU_2067709_0_0_2"/>
<proteinExistence type="predicted"/>
<dbReference type="EMBL" id="CP001857">
    <property type="protein sequence ID" value="ADB58528.1"/>
    <property type="molecule type" value="Genomic_DNA"/>
</dbReference>
<dbReference type="RefSeq" id="WP_012940864.1">
    <property type="nucleotide sequence ID" value="NC_013741.1"/>
</dbReference>
<protein>
    <submittedName>
        <fullName evidence="1">Uncharacterized protein</fullName>
    </submittedName>
</protein>
<dbReference type="SUPFAM" id="SSF160719">
    <property type="entry name" value="gpW/gp25-like"/>
    <property type="match status" value="1"/>
</dbReference>
<dbReference type="KEGG" id="apo:Arcpr_1481"/>
<dbReference type="GeneID" id="8740171"/>
<evidence type="ECO:0000313" key="1">
    <source>
        <dbReference type="EMBL" id="ADB58528.1"/>
    </source>
</evidence>
<organism evidence="1 2">
    <name type="scientific">Archaeoglobus profundus (strain DSM 5631 / JCM 9629 / NBRC 100127 / Av18)</name>
    <dbReference type="NCBI Taxonomy" id="572546"/>
    <lineage>
        <taxon>Archaea</taxon>
        <taxon>Methanobacteriati</taxon>
        <taxon>Methanobacteriota</taxon>
        <taxon>Archaeoglobi</taxon>
        <taxon>Archaeoglobales</taxon>
        <taxon>Archaeoglobaceae</taxon>
        <taxon>Archaeoglobus</taxon>
    </lineage>
</organism>
<reference evidence="1 2" key="1">
    <citation type="journal article" date="2010" name="Stand. Genomic Sci.">
        <title>Complete genome sequence of Archaeoglobus profundus type strain (AV18).</title>
        <authorList>
            <person name="von Jan M."/>
            <person name="Lapidus A."/>
            <person name="Del Rio T.G."/>
            <person name="Copeland A."/>
            <person name="Tice H."/>
            <person name="Cheng J.F."/>
            <person name="Lucas S."/>
            <person name="Chen F."/>
            <person name="Nolan M."/>
            <person name="Goodwin L."/>
            <person name="Han C."/>
            <person name="Pitluck S."/>
            <person name="Liolios K."/>
            <person name="Ivanova N."/>
            <person name="Mavromatis K."/>
            <person name="Ovchinnikova G."/>
            <person name="Chertkov O."/>
            <person name="Pati A."/>
            <person name="Chen A."/>
            <person name="Palaniappan K."/>
            <person name="Land M."/>
            <person name="Hauser L."/>
            <person name="Chang Y.J."/>
            <person name="Jeffries C.D."/>
            <person name="Saunders E."/>
            <person name="Brettin T."/>
            <person name="Detter J.C."/>
            <person name="Chain P."/>
            <person name="Eichinger K."/>
            <person name="Huber H."/>
            <person name="Spring S."/>
            <person name="Rohde M."/>
            <person name="Goker M."/>
            <person name="Wirth R."/>
            <person name="Woyke T."/>
            <person name="Bristow J."/>
            <person name="Eisen J.A."/>
            <person name="Markowitz V."/>
            <person name="Hugenholtz P."/>
            <person name="Kyrpides N.C."/>
            <person name="Klenk H.P."/>
        </authorList>
    </citation>
    <scope>NUCLEOTIDE SEQUENCE [LARGE SCALE GENOMIC DNA]</scope>
    <source>
        <strain evidence="2">DSM 5631 / JCM 9629 / NBRC 100127 / Av18</strain>
    </source>
</reference>
<dbReference type="Proteomes" id="UP000001901">
    <property type="component" value="Chromosome"/>
</dbReference>
<keyword evidence="2" id="KW-1185">Reference proteome</keyword>
<dbReference type="Gene3D" id="3.10.450.40">
    <property type="match status" value="1"/>
</dbReference>
<sequence length="117" mass="13288">MQDFKFDTTGDLVIDSLKRIPSVSSADKVKQDIVHILKCVKGSDAFHPDFGVDWLKIKRSGYNRMLIEHEIRKALAGYDKIKSIDKIEISEPDANRKVKIKLYLTLDSGKIDVEVVV</sequence>